<feature type="domain" description="MACPF" evidence="10">
    <location>
        <begin position="31"/>
        <end position="339"/>
    </location>
</feature>
<dbReference type="SMART" id="SM00239">
    <property type="entry name" value="C2"/>
    <property type="match status" value="1"/>
</dbReference>
<reference evidence="11" key="2">
    <citation type="submission" date="2025-09" db="UniProtKB">
        <authorList>
            <consortium name="Ensembl"/>
        </authorList>
    </citation>
    <scope>IDENTIFICATION</scope>
</reference>
<keyword evidence="7" id="KW-1015">Disulfide bond</keyword>
<evidence type="ECO:0000256" key="3">
    <source>
        <dbReference type="ARBA" id="ARBA00009214"/>
    </source>
</evidence>
<protein>
    <submittedName>
        <fullName evidence="11">Uncharacterized protein</fullName>
    </submittedName>
</protein>
<feature type="signal peptide" evidence="8">
    <location>
        <begin position="1"/>
        <end position="26"/>
    </location>
</feature>
<evidence type="ECO:0000256" key="2">
    <source>
        <dbReference type="ARBA" id="ARBA00004613"/>
    </source>
</evidence>
<feature type="chain" id="PRO_5018525699" evidence="8">
    <location>
        <begin position="27"/>
        <end position="478"/>
    </location>
</feature>
<dbReference type="Proteomes" id="UP000261340">
    <property type="component" value="Unplaced"/>
</dbReference>
<dbReference type="SUPFAM" id="SSF49562">
    <property type="entry name" value="C2 domain (Calcium/lipid-binding domain, CaLB)"/>
    <property type="match status" value="1"/>
</dbReference>
<dbReference type="GO" id="GO:0005576">
    <property type="term" value="C:extracellular region"/>
    <property type="evidence" value="ECO:0007669"/>
    <property type="project" value="UniProtKB-SubCell"/>
</dbReference>
<dbReference type="PANTHER" id="PTHR46096:SF1">
    <property type="entry name" value="PERFORIN 1.5"/>
    <property type="match status" value="1"/>
</dbReference>
<evidence type="ECO:0000256" key="4">
    <source>
        <dbReference type="ARBA" id="ARBA00022525"/>
    </source>
</evidence>
<dbReference type="InterPro" id="IPR052784">
    <property type="entry name" value="Perforin-1_pore-forming"/>
</dbReference>
<evidence type="ECO:0000256" key="1">
    <source>
        <dbReference type="ARBA" id="ARBA00004370"/>
    </source>
</evidence>
<dbReference type="GO" id="GO:0051607">
    <property type="term" value="P:defense response to virus"/>
    <property type="evidence" value="ECO:0007669"/>
    <property type="project" value="TreeGrafter"/>
</dbReference>
<evidence type="ECO:0000256" key="7">
    <source>
        <dbReference type="ARBA" id="ARBA00023157"/>
    </source>
</evidence>
<evidence type="ECO:0000256" key="6">
    <source>
        <dbReference type="ARBA" id="ARBA00023136"/>
    </source>
</evidence>
<keyword evidence="12" id="KW-1185">Reference proteome</keyword>
<evidence type="ECO:0000313" key="11">
    <source>
        <dbReference type="Ensembl" id="ENSACIP00000023366.1"/>
    </source>
</evidence>
<dbReference type="Gene3D" id="2.60.40.150">
    <property type="entry name" value="C2 domain"/>
    <property type="match status" value="1"/>
</dbReference>
<dbReference type="GO" id="GO:0031640">
    <property type="term" value="P:killing of cells of another organism"/>
    <property type="evidence" value="ECO:0007669"/>
    <property type="project" value="UniProtKB-KW"/>
</dbReference>
<keyword evidence="6" id="KW-0472">Membrane</keyword>
<keyword evidence="4" id="KW-0964">Secreted</keyword>
<dbReference type="InterPro" id="IPR020864">
    <property type="entry name" value="MACPF"/>
</dbReference>
<evidence type="ECO:0000313" key="12">
    <source>
        <dbReference type="Proteomes" id="UP000261340"/>
    </source>
</evidence>
<evidence type="ECO:0000256" key="5">
    <source>
        <dbReference type="ARBA" id="ARBA00022852"/>
    </source>
</evidence>
<dbReference type="PROSITE" id="PS00279">
    <property type="entry name" value="MACPF_1"/>
    <property type="match status" value="1"/>
</dbReference>
<evidence type="ECO:0000259" key="10">
    <source>
        <dbReference type="PROSITE" id="PS51412"/>
    </source>
</evidence>
<dbReference type="AlphaFoldDB" id="A0A3Q0SJV6"/>
<comment type="similarity">
    <text evidence="3">Belongs to the complement C6/C7/C8/C9 family.</text>
</comment>
<dbReference type="PROSITE" id="PS51412">
    <property type="entry name" value="MACPF_2"/>
    <property type="match status" value="1"/>
</dbReference>
<dbReference type="PANTHER" id="PTHR46096">
    <property type="entry name" value="PERFORIN-1"/>
    <property type="match status" value="1"/>
</dbReference>
<dbReference type="GO" id="GO:0022829">
    <property type="term" value="F:wide pore channel activity"/>
    <property type="evidence" value="ECO:0007669"/>
    <property type="project" value="TreeGrafter"/>
</dbReference>
<dbReference type="InterPro" id="IPR035892">
    <property type="entry name" value="C2_domain_sf"/>
</dbReference>
<dbReference type="SMART" id="SM00457">
    <property type="entry name" value="MACPF"/>
    <property type="match status" value="1"/>
</dbReference>
<dbReference type="GeneTree" id="ENSGT00530000063725"/>
<dbReference type="PROSITE" id="PS50004">
    <property type="entry name" value="C2"/>
    <property type="match status" value="1"/>
</dbReference>
<evidence type="ECO:0000259" key="9">
    <source>
        <dbReference type="PROSITE" id="PS50004"/>
    </source>
</evidence>
<proteinExistence type="inferred from homology"/>
<keyword evidence="5" id="KW-0204">Cytolysis</keyword>
<sequence>MISSSTPPPLYLGLLLFLLYNSPVLACQTGTRSQCESAPFVPGHNLAGEGFNVVTLSRTGAYVVDVRTYLTPNGTCTLCSNPLQDNRLQKLPVSGEDWRAISQCSADITKSSHTSVRYSIIIIGLALERFMTESVEVGGTRSKAYNFATQMASEDRYTFSLHGVTCICCMIYLPTFYNSFTKPQYNDLIHTYGTHYIRQVYLGGRLRRVTAARTCLSSLNGLSPNEVREADVFTPVYLTVSLSALGFLYVSSIFSLHQHYTEVVGGNGWLGDFLLTQNDSLGFVNWLHSVKNRPDIVSYSLRPMCELMPTDNQKTGMKAAIEQYLEDSMIANSQREKQCWPNTPNLDSNCCPQQVGKGTLTVTMIRAWGLAGDYFGTFVKMQFGSIHHKTNVINSDNPTWHINYDFGKVDTHLALNVELWDEDWYYNDLLGSCNRSLMMGSHSFTCSANTGSFQVRYTLTCDLHLTGDRCERYKPSPN</sequence>
<evidence type="ECO:0000256" key="8">
    <source>
        <dbReference type="SAM" id="SignalP"/>
    </source>
</evidence>
<comment type="subcellular location">
    <subcellularLocation>
        <location evidence="1">Membrane</location>
    </subcellularLocation>
    <subcellularLocation>
        <location evidence="2">Secreted</location>
    </subcellularLocation>
</comment>
<organism evidence="11 12">
    <name type="scientific">Amphilophus citrinellus</name>
    <name type="common">Midas cichlid</name>
    <name type="synonym">Cichlasoma citrinellum</name>
    <dbReference type="NCBI Taxonomy" id="61819"/>
    <lineage>
        <taxon>Eukaryota</taxon>
        <taxon>Metazoa</taxon>
        <taxon>Chordata</taxon>
        <taxon>Craniata</taxon>
        <taxon>Vertebrata</taxon>
        <taxon>Euteleostomi</taxon>
        <taxon>Actinopterygii</taxon>
        <taxon>Neopterygii</taxon>
        <taxon>Teleostei</taxon>
        <taxon>Neoteleostei</taxon>
        <taxon>Acanthomorphata</taxon>
        <taxon>Ovalentaria</taxon>
        <taxon>Cichlomorphae</taxon>
        <taxon>Cichliformes</taxon>
        <taxon>Cichlidae</taxon>
        <taxon>New World cichlids</taxon>
        <taxon>Cichlasomatinae</taxon>
        <taxon>Heroini</taxon>
        <taxon>Amphilophus</taxon>
    </lineage>
</organism>
<dbReference type="GO" id="GO:0001771">
    <property type="term" value="P:immunological synapse formation"/>
    <property type="evidence" value="ECO:0007669"/>
    <property type="project" value="TreeGrafter"/>
</dbReference>
<reference evidence="11" key="1">
    <citation type="submission" date="2025-08" db="UniProtKB">
        <authorList>
            <consortium name="Ensembl"/>
        </authorList>
    </citation>
    <scope>IDENTIFICATION</scope>
</reference>
<dbReference type="Ensembl" id="ENSACIT00000023980.1">
    <property type="protein sequence ID" value="ENSACIP00000023366.1"/>
    <property type="gene ID" value="ENSACIG00000017987.1"/>
</dbReference>
<dbReference type="GO" id="GO:0001913">
    <property type="term" value="P:T cell mediated cytotoxicity"/>
    <property type="evidence" value="ECO:0007669"/>
    <property type="project" value="TreeGrafter"/>
</dbReference>
<accession>A0A3Q0SJV6</accession>
<dbReference type="Pfam" id="PF01823">
    <property type="entry name" value="MACPF"/>
    <property type="match status" value="1"/>
</dbReference>
<dbReference type="InterPro" id="IPR020863">
    <property type="entry name" value="MACPF_CS"/>
</dbReference>
<dbReference type="InterPro" id="IPR000008">
    <property type="entry name" value="C2_dom"/>
</dbReference>
<feature type="domain" description="C2" evidence="9">
    <location>
        <begin position="340"/>
        <end position="448"/>
    </location>
</feature>
<name>A0A3Q0SJV6_AMPCI</name>
<dbReference type="GO" id="GO:0016020">
    <property type="term" value="C:membrane"/>
    <property type="evidence" value="ECO:0007669"/>
    <property type="project" value="UniProtKB-SubCell"/>
</dbReference>
<keyword evidence="8" id="KW-0732">Signal</keyword>